<dbReference type="SUPFAM" id="SSF47384">
    <property type="entry name" value="Homodimeric domain of signal transducing histidine kinase"/>
    <property type="match status" value="1"/>
</dbReference>
<keyword evidence="9 14" id="KW-0418">Kinase</keyword>
<accession>A0A6M4Y4E5</accession>
<keyword evidence="6 14" id="KW-0808">Transferase</keyword>
<dbReference type="FunFam" id="1.10.287.130:FF:000001">
    <property type="entry name" value="Two-component sensor histidine kinase"/>
    <property type="match status" value="1"/>
</dbReference>
<dbReference type="GO" id="GO:0000155">
    <property type="term" value="F:phosphorelay sensor kinase activity"/>
    <property type="evidence" value="ECO:0007669"/>
    <property type="project" value="InterPro"/>
</dbReference>
<dbReference type="AlphaFoldDB" id="A0A6M4Y4E5"/>
<sequence length="455" mass="52363">MKSNMPITIRAMLFVSVAITISMISLLFLVETSIKNHFLDLDNETIDNKTIIIEQFSKRIDAVQRIINWDTINPDSNFYIEILKDGKNIYRSERDSFNLRKFSNTLIHVSETDTSAPHKYLSKNINFKKNDNSYSVVFYLDSSVHSHFLSDFRMQLLIIVFGVWAIIILSTYLGIRQGHKPIYILSKHMSTIQAEQLSSTLEPNQYPRELRELVDSFNTMLSKLNNSFVKLSDFSDDVAHELRTPLTNIIMQAQVGLNQDRSISEYKEFLYSILEELERLAKMVSDMLWIARSDKGLISANKEFLDSENELSSILDFFMYLAEEKSLTFNVANTNKIIFADKIMFRRSISNLISNAIKYSESNSAISISISNDEGNNSIIEIKNKCKDISYDESLRMFDRFYRADLSRSSNNDSVGLGLSIVKSITEVNGGKAWNKLSGDYISFYLLFPARRFSR</sequence>
<comment type="function">
    <text evidence="14">Member of a two-component regulatory system.</text>
</comment>
<evidence type="ECO:0000256" key="3">
    <source>
        <dbReference type="ARBA" id="ARBA00022475"/>
    </source>
</evidence>
<evidence type="ECO:0000259" key="16">
    <source>
        <dbReference type="PROSITE" id="PS50885"/>
    </source>
</evidence>
<evidence type="ECO:0000256" key="5">
    <source>
        <dbReference type="ARBA" id="ARBA00022553"/>
    </source>
</evidence>
<keyword evidence="7 14" id="KW-0812">Transmembrane</keyword>
<dbReference type="InterPro" id="IPR050428">
    <property type="entry name" value="TCS_sensor_his_kinase"/>
</dbReference>
<dbReference type="PANTHER" id="PTHR45436">
    <property type="entry name" value="SENSOR HISTIDINE KINASE YKOH"/>
    <property type="match status" value="1"/>
</dbReference>
<dbReference type="EC" id="2.7.13.3" evidence="14"/>
<evidence type="ECO:0000256" key="2">
    <source>
        <dbReference type="ARBA" id="ARBA00004429"/>
    </source>
</evidence>
<comment type="catalytic activity">
    <reaction evidence="1 14">
        <text>ATP + protein L-histidine = ADP + protein N-phospho-L-histidine.</text>
        <dbReference type="EC" id="2.7.13.3"/>
    </reaction>
</comment>
<dbReference type="EMBL" id="CP038441">
    <property type="protein sequence ID" value="QJT20124.1"/>
    <property type="molecule type" value="Genomic_DNA"/>
</dbReference>
<dbReference type="Gene3D" id="1.10.287.130">
    <property type="match status" value="1"/>
</dbReference>
<dbReference type="Gene3D" id="3.30.565.10">
    <property type="entry name" value="Histidine kinase-like ATPase, C-terminal domain"/>
    <property type="match status" value="1"/>
</dbReference>
<dbReference type="CDD" id="cd00075">
    <property type="entry name" value="HATPase"/>
    <property type="match status" value="1"/>
</dbReference>
<keyword evidence="3 14" id="KW-1003">Cell membrane</keyword>
<dbReference type="Proteomes" id="UP000501427">
    <property type="component" value="Chromosome"/>
</dbReference>
<dbReference type="PROSITE" id="PS50885">
    <property type="entry name" value="HAMP"/>
    <property type="match status" value="1"/>
</dbReference>
<dbReference type="InterPro" id="IPR003660">
    <property type="entry name" value="HAMP_dom"/>
</dbReference>
<keyword evidence="11 14" id="KW-1133">Transmembrane helix</keyword>
<feature type="domain" description="HAMP" evidence="16">
    <location>
        <begin position="176"/>
        <end position="229"/>
    </location>
</feature>
<dbReference type="RefSeq" id="WP_171275167.1">
    <property type="nucleotide sequence ID" value="NZ_CAWPJG010000001.1"/>
</dbReference>
<evidence type="ECO:0000256" key="7">
    <source>
        <dbReference type="ARBA" id="ARBA00022692"/>
    </source>
</evidence>
<comment type="subcellular location">
    <subcellularLocation>
        <location evidence="2">Cell inner membrane</location>
        <topology evidence="2">Multi-pass membrane protein</topology>
    </subcellularLocation>
</comment>
<evidence type="ECO:0000256" key="14">
    <source>
        <dbReference type="RuleBase" id="RU364088"/>
    </source>
</evidence>
<evidence type="ECO:0000256" key="10">
    <source>
        <dbReference type="ARBA" id="ARBA00022840"/>
    </source>
</evidence>
<feature type="domain" description="Histidine kinase" evidence="15">
    <location>
        <begin position="237"/>
        <end position="452"/>
    </location>
</feature>
<dbReference type="SMART" id="SM00387">
    <property type="entry name" value="HATPase_c"/>
    <property type="match status" value="1"/>
</dbReference>
<dbReference type="PANTHER" id="PTHR45436:SF15">
    <property type="entry name" value="SENSOR HISTIDINE KINASE CUSS"/>
    <property type="match status" value="1"/>
</dbReference>
<keyword evidence="4 14" id="KW-0997">Cell inner membrane</keyword>
<gene>
    <name evidence="17" type="ORF">E4184_00605</name>
</gene>
<dbReference type="CDD" id="cd06225">
    <property type="entry name" value="HAMP"/>
    <property type="match status" value="1"/>
</dbReference>
<dbReference type="NCBIfam" id="TIGR01386">
    <property type="entry name" value="cztS_silS_copS"/>
    <property type="match status" value="1"/>
</dbReference>
<evidence type="ECO:0000256" key="9">
    <source>
        <dbReference type="ARBA" id="ARBA00022777"/>
    </source>
</evidence>
<dbReference type="InterPro" id="IPR003594">
    <property type="entry name" value="HATPase_dom"/>
</dbReference>
<evidence type="ECO:0000313" key="17">
    <source>
        <dbReference type="EMBL" id="QJT20124.1"/>
    </source>
</evidence>
<dbReference type="PROSITE" id="PS50109">
    <property type="entry name" value="HIS_KIN"/>
    <property type="match status" value="1"/>
</dbReference>
<dbReference type="Pfam" id="PF00672">
    <property type="entry name" value="HAMP"/>
    <property type="match status" value="1"/>
</dbReference>
<dbReference type="GO" id="GO:0005886">
    <property type="term" value="C:plasma membrane"/>
    <property type="evidence" value="ECO:0007669"/>
    <property type="project" value="UniProtKB-SubCell"/>
</dbReference>
<dbReference type="Gene3D" id="6.10.340.10">
    <property type="match status" value="1"/>
</dbReference>
<evidence type="ECO:0000256" key="13">
    <source>
        <dbReference type="ARBA" id="ARBA00023136"/>
    </source>
</evidence>
<dbReference type="InterPro" id="IPR036097">
    <property type="entry name" value="HisK_dim/P_sf"/>
</dbReference>
<dbReference type="Pfam" id="PF21085">
    <property type="entry name" value="CusS"/>
    <property type="match status" value="1"/>
</dbReference>
<evidence type="ECO:0000256" key="8">
    <source>
        <dbReference type="ARBA" id="ARBA00022741"/>
    </source>
</evidence>
<dbReference type="SMART" id="SM00388">
    <property type="entry name" value="HisKA"/>
    <property type="match status" value="1"/>
</dbReference>
<protein>
    <recommendedName>
        <fullName evidence="14">Sensor protein</fullName>
        <ecNumber evidence="14">2.7.13.3</ecNumber>
    </recommendedName>
</protein>
<evidence type="ECO:0000256" key="6">
    <source>
        <dbReference type="ARBA" id="ARBA00022679"/>
    </source>
</evidence>
<evidence type="ECO:0000259" key="15">
    <source>
        <dbReference type="PROSITE" id="PS50109"/>
    </source>
</evidence>
<dbReference type="SUPFAM" id="SSF55874">
    <property type="entry name" value="ATPase domain of HSP90 chaperone/DNA topoisomerase II/histidine kinase"/>
    <property type="match status" value="1"/>
</dbReference>
<organism evidence="17 18">
    <name type="scientific">Aeromonas media</name>
    <dbReference type="NCBI Taxonomy" id="651"/>
    <lineage>
        <taxon>Bacteria</taxon>
        <taxon>Pseudomonadati</taxon>
        <taxon>Pseudomonadota</taxon>
        <taxon>Gammaproteobacteria</taxon>
        <taxon>Aeromonadales</taxon>
        <taxon>Aeromonadaceae</taxon>
        <taxon>Aeromonas</taxon>
    </lineage>
</organism>
<evidence type="ECO:0000313" key="18">
    <source>
        <dbReference type="Proteomes" id="UP000501427"/>
    </source>
</evidence>
<dbReference type="Pfam" id="PF02518">
    <property type="entry name" value="HATPase_c"/>
    <property type="match status" value="1"/>
</dbReference>
<keyword evidence="10 14" id="KW-0067">ATP-binding</keyword>
<proteinExistence type="predicted"/>
<evidence type="ECO:0000256" key="4">
    <source>
        <dbReference type="ARBA" id="ARBA00022519"/>
    </source>
</evidence>
<keyword evidence="8 14" id="KW-0547">Nucleotide-binding</keyword>
<evidence type="ECO:0000256" key="11">
    <source>
        <dbReference type="ARBA" id="ARBA00022989"/>
    </source>
</evidence>
<keyword evidence="13 14" id="KW-0472">Membrane</keyword>
<dbReference type="InterPro" id="IPR048590">
    <property type="entry name" value="CusS-like_sensor"/>
</dbReference>
<dbReference type="InterPro" id="IPR006290">
    <property type="entry name" value="CztS_silS_copS"/>
</dbReference>
<dbReference type="Pfam" id="PF00512">
    <property type="entry name" value="HisKA"/>
    <property type="match status" value="1"/>
</dbReference>
<name>A0A6M4Y4E5_AERME</name>
<dbReference type="GO" id="GO:0005524">
    <property type="term" value="F:ATP binding"/>
    <property type="evidence" value="ECO:0007669"/>
    <property type="project" value="UniProtKB-KW"/>
</dbReference>
<reference evidence="17 18" key="1">
    <citation type="submission" date="2019-03" db="EMBL/GenBank/DDBJ databases">
        <title>Novel transposon Tn6433 accelerates the dissemination of tet(E) in Aeromonas from aerobic biofilm under oxytetracycline stress.</title>
        <authorList>
            <person name="Shi Y."/>
            <person name="Tian Z."/>
            <person name="Zhang Y."/>
            <person name="Zhang H."/>
            <person name="Yang M."/>
        </authorList>
    </citation>
    <scope>NUCLEOTIDE SEQUENCE [LARGE SCALE GENOMIC DNA]</scope>
    <source>
        <strain evidence="17 18">T0.1-19</strain>
    </source>
</reference>
<dbReference type="SMART" id="SM00304">
    <property type="entry name" value="HAMP"/>
    <property type="match status" value="1"/>
</dbReference>
<dbReference type="InterPro" id="IPR005467">
    <property type="entry name" value="His_kinase_dom"/>
</dbReference>
<evidence type="ECO:0000256" key="1">
    <source>
        <dbReference type="ARBA" id="ARBA00000085"/>
    </source>
</evidence>
<keyword evidence="5" id="KW-0597">Phosphoprotein</keyword>
<feature type="transmembrane region" description="Helical" evidence="14">
    <location>
        <begin position="156"/>
        <end position="175"/>
    </location>
</feature>
<dbReference type="InterPro" id="IPR003661">
    <property type="entry name" value="HisK_dim/P_dom"/>
</dbReference>
<keyword evidence="12 14" id="KW-0902">Two-component regulatory system</keyword>
<dbReference type="InterPro" id="IPR036890">
    <property type="entry name" value="HATPase_C_sf"/>
</dbReference>
<dbReference type="CDD" id="cd00082">
    <property type="entry name" value="HisKA"/>
    <property type="match status" value="1"/>
</dbReference>
<evidence type="ECO:0000256" key="12">
    <source>
        <dbReference type="ARBA" id="ARBA00023012"/>
    </source>
</evidence>
<feature type="transmembrane region" description="Helical" evidence="14">
    <location>
        <begin position="12"/>
        <end position="30"/>
    </location>
</feature>